<evidence type="ECO:0008006" key="3">
    <source>
        <dbReference type="Google" id="ProtNLM"/>
    </source>
</evidence>
<dbReference type="AlphaFoldDB" id="A0A7W8DT57"/>
<name>A0A7W8DT57_9HYPH</name>
<organism evidence="1 2">
    <name type="scientific">Shinella fusca</name>
    <dbReference type="NCBI Taxonomy" id="544480"/>
    <lineage>
        <taxon>Bacteria</taxon>
        <taxon>Pseudomonadati</taxon>
        <taxon>Pseudomonadota</taxon>
        <taxon>Alphaproteobacteria</taxon>
        <taxon>Hyphomicrobiales</taxon>
        <taxon>Rhizobiaceae</taxon>
        <taxon>Shinella</taxon>
    </lineage>
</organism>
<dbReference type="EMBL" id="JACHIK010000001">
    <property type="protein sequence ID" value="MBB5041075.1"/>
    <property type="molecule type" value="Genomic_DNA"/>
</dbReference>
<gene>
    <name evidence="1" type="ORF">HNQ66_000453</name>
</gene>
<dbReference type="Proteomes" id="UP000535406">
    <property type="component" value="Unassembled WGS sequence"/>
</dbReference>
<keyword evidence="2" id="KW-1185">Reference proteome</keyword>
<comment type="caution">
    <text evidence="1">The sequence shown here is derived from an EMBL/GenBank/DDBJ whole genome shotgun (WGS) entry which is preliminary data.</text>
</comment>
<sequence>METYEKGKKQEAKNFTLRLTDEEKRLLIERAGDVPLGIYIRGLILGADVRQKRRSAPLKDNTALARVLAVLGQSRLSSNLNQLAKAVHIGALPVTPEAESEIVTACAAVSAMRHDLLAALGLPDGGR</sequence>
<protein>
    <recommendedName>
        <fullName evidence="3">Plasmid mobilization relaxosome protein MobC</fullName>
    </recommendedName>
</protein>
<accession>A0A7W8DT57</accession>
<reference evidence="1 2" key="1">
    <citation type="submission" date="2020-08" db="EMBL/GenBank/DDBJ databases">
        <title>Genomic Encyclopedia of Type Strains, Phase IV (KMG-IV): sequencing the most valuable type-strain genomes for metagenomic binning, comparative biology and taxonomic classification.</title>
        <authorList>
            <person name="Goeker M."/>
        </authorList>
    </citation>
    <scope>NUCLEOTIDE SEQUENCE [LARGE SCALE GENOMIC DNA]</scope>
    <source>
        <strain evidence="1 2">DSM 21319</strain>
    </source>
</reference>
<proteinExistence type="predicted"/>
<dbReference type="RefSeq" id="WP_210308638.1">
    <property type="nucleotide sequence ID" value="NZ_JACHIK010000001.1"/>
</dbReference>
<evidence type="ECO:0000313" key="1">
    <source>
        <dbReference type="EMBL" id="MBB5041075.1"/>
    </source>
</evidence>
<evidence type="ECO:0000313" key="2">
    <source>
        <dbReference type="Proteomes" id="UP000535406"/>
    </source>
</evidence>